<dbReference type="InterPro" id="IPR036188">
    <property type="entry name" value="FAD/NAD-bd_sf"/>
</dbReference>
<name>A0A2R5ER09_9BACL</name>
<reference evidence="1 2" key="1">
    <citation type="submission" date="2017-08" db="EMBL/GenBank/DDBJ databases">
        <title>Substantial Increase in Enzyme Production by Combined Drug-Resistance Mutations in Paenibacillus agaridevorans.</title>
        <authorList>
            <person name="Tanaka Y."/>
            <person name="Funane K."/>
            <person name="Hosaka T."/>
            <person name="Shiwa Y."/>
            <person name="Fujita N."/>
            <person name="Miyazaki T."/>
            <person name="Yoshikawa H."/>
            <person name="Murakami K."/>
            <person name="Kasahara K."/>
            <person name="Inaoka T."/>
            <person name="Hiraga Y."/>
            <person name="Ochi K."/>
        </authorList>
    </citation>
    <scope>NUCLEOTIDE SEQUENCE [LARGE SCALE GENOMIC DNA]</scope>
    <source>
        <strain evidence="1 2">T-3040</strain>
    </source>
</reference>
<evidence type="ECO:0000313" key="2">
    <source>
        <dbReference type="Proteomes" id="UP000245202"/>
    </source>
</evidence>
<evidence type="ECO:0000313" key="1">
    <source>
        <dbReference type="EMBL" id="GBG09112.1"/>
    </source>
</evidence>
<dbReference type="RefSeq" id="WP_108993915.1">
    <property type="nucleotide sequence ID" value="NZ_BDQX01000196.1"/>
</dbReference>
<organism evidence="1 2">
    <name type="scientific">Paenibacillus agaridevorans</name>
    <dbReference type="NCBI Taxonomy" id="171404"/>
    <lineage>
        <taxon>Bacteria</taxon>
        <taxon>Bacillati</taxon>
        <taxon>Bacillota</taxon>
        <taxon>Bacilli</taxon>
        <taxon>Bacillales</taxon>
        <taxon>Paenibacillaceae</taxon>
        <taxon>Paenibacillus</taxon>
    </lineage>
</organism>
<dbReference type="AlphaFoldDB" id="A0A2R5ER09"/>
<dbReference type="Proteomes" id="UP000245202">
    <property type="component" value="Unassembled WGS sequence"/>
</dbReference>
<keyword evidence="2" id="KW-1185">Reference proteome</keyword>
<gene>
    <name evidence="1" type="ORF">PAT3040_03742</name>
</gene>
<sequence>MGTEISHYRTIVLGATFTGLGAALEDTDGTLVIERTALVGHEFINSFNPGRGWNDTPLSTSGASLREELRERGILSDDGLVHLPALAPVLYNRIYESGLRVFLLTEVLHVEEKHDYVEVTIHHASGRSVVRADRLIDTRTKAVMDADKTARRINAMLLYVGETPLDAVMPDAFVVPDAETEIVKGKLGGELILKLAIGNEDDWVQARSNLNRVWTDRTGEWLDWRICAVATCFEIEMAACSSSGEGRIQRLTSAAYCNPLEAYEAGIEATGRKVS</sequence>
<proteinExistence type="predicted"/>
<comment type="caution">
    <text evidence="1">The sequence shown here is derived from an EMBL/GenBank/DDBJ whole genome shotgun (WGS) entry which is preliminary data.</text>
</comment>
<dbReference type="SUPFAM" id="SSF51905">
    <property type="entry name" value="FAD/NAD(P)-binding domain"/>
    <property type="match status" value="1"/>
</dbReference>
<protein>
    <submittedName>
        <fullName evidence="1">Uncharacterized protein</fullName>
    </submittedName>
</protein>
<dbReference type="EMBL" id="BDQX01000196">
    <property type="protein sequence ID" value="GBG09112.1"/>
    <property type="molecule type" value="Genomic_DNA"/>
</dbReference>
<accession>A0A2R5ER09</accession>